<dbReference type="InterPro" id="IPR011234">
    <property type="entry name" value="Fumarylacetoacetase-like_C"/>
</dbReference>
<dbReference type="PANTHER" id="PTHR43069:SF2">
    <property type="entry name" value="FUMARYLACETOACETASE"/>
    <property type="match status" value="1"/>
</dbReference>
<feature type="binding site" evidence="13">
    <location>
        <position position="190"/>
    </location>
    <ligand>
        <name>Ca(2+)</name>
        <dbReference type="ChEBI" id="CHEBI:29108"/>
    </ligand>
</feature>
<evidence type="ECO:0000256" key="8">
    <source>
        <dbReference type="ARBA" id="ARBA00022842"/>
    </source>
</evidence>
<evidence type="ECO:0000313" key="18">
    <source>
        <dbReference type="Proteomes" id="UP000552836"/>
    </source>
</evidence>
<feature type="binding site" evidence="13">
    <location>
        <position position="192"/>
    </location>
    <ligand>
        <name>Ca(2+)</name>
        <dbReference type="ChEBI" id="CHEBI:29108"/>
    </ligand>
</feature>
<dbReference type="InterPro" id="IPR036462">
    <property type="entry name" value="Fumarylacetoacetase_N_sf"/>
</dbReference>
<evidence type="ECO:0000259" key="16">
    <source>
        <dbReference type="Pfam" id="PF09298"/>
    </source>
</evidence>
<dbReference type="GO" id="GO:0006559">
    <property type="term" value="P:L-phenylalanine catabolic process"/>
    <property type="evidence" value="ECO:0007669"/>
    <property type="project" value="UniProtKB-UniPathway"/>
</dbReference>
<evidence type="ECO:0000256" key="12">
    <source>
        <dbReference type="PIRSR" id="PIRSR605959-2"/>
    </source>
</evidence>
<dbReference type="Proteomes" id="UP000552836">
    <property type="component" value="Unassembled WGS sequence"/>
</dbReference>
<dbReference type="EC" id="3.7.1.2" evidence="4"/>
<gene>
    <name evidence="17" type="ORF">FB380_003059</name>
</gene>
<dbReference type="GO" id="GO:0004334">
    <property type="term" value="F:fumarylacetoacetase activity"/>
    <property type="evidence" value="ECO:0007669"/>
    <property type="project" value="UniProtKB-EC"/>
</dbReference>
<keyword evidence="8 13" id="KW-0460">Magnesium</keyword>
<evidence type="ECO:0000259" key="15">
    <source>
        <dbReference type="Pfam" id="PF01557"/>
    </source>
</evidence>
<feature type="binding site" evidence="13">
    <location>
        <position position="244"/>
    </location>
    <ligand>
        <name>Mg(2+)</name>
        <dbReference type="ChEBI" id="CHEBI:18420"/>
    </ligand>
</feature>
<dbReference type="PANTHER" id="PTHR43069">
    <property type="entry name" value="FUMARYLACETOACETASE"/>
    <property type="match status" value="1"/>
</dbReference>
<dbReference type="SUPFAM" id="SSF56529">
    <property type="entry name" value="FAH"/>
    <property type="match status" value="1"/>
</dbReference>
<comment type="caution">
    <text evidence="17">The sequence shown here is derived from an EMBL/GenBank/DDBJ whole genome shotgun (WGS) entry which is preliminary data.</text>
</comment>
<evidence type="ECO:0000256" key="4">
    <source>
        <dbReference type="ARBA" id="ARBA00012094"/>
    </source>
</evidence>
<evidence type="ECO:0000256" key="5">
    <source>
        <dbReference type="ARBA" id="ARBA00022723"/>
    </source>
</evidence>
<feature type="binding site" evidence="13">
    <location>
        <position position="248"/>
    </location>
    <ligand>
        <name>Mg(2+)</name>
        <dbReference type="ChEBI" id="CHEBI:18420"/>
    </ligand>
</feature>
<dbReference type="AlphaFoldDB" id="A0A846LKN9"/>
<evidence type="ECO:0000256" key="2">
    <source>
        <dbReference type="ARBA" id="ARBA00001946"/>
    </source>
</evidence>
<dbReference type="Gene3D" id="2.30.30.230">
    <property type="entry name" value="Fumarylacetoacetase, N-terminal domain"/>
    <property type="match status" value="1"/>
</dbReference>
<name>A0A846LKN9_9ACTN</name>
<feature type="domain" description="Fumarylacetoacetase N-terminal" evidence="16">
    <location>
        <begin position="22"/>
        <end position="109"/>
    </location>
</feature>
<protein>
    <recommendedName>
        <fullName evidence="4">fumarylacetoacetase</fullName>
        <ecNumber evidence="4">3.7.1.2</ecNumber>
    </recommendedName>
</protein>
<feature type="region of interest" description="Disordered" evidence="14">
    <location>
        <begin position="380"/>
        <end position="405"/>
    </location>
</feature>
<evidence type="ECO:0000256" key="10">
    <source>
        <dbReference type="ARBA" id="ARBA00023232"/>
    </source>
</evidence>
<feature type="binding site" evidence="12">
    <location>
        <position position="336"/>
    </location>
    <ligand>
        <name>substrate</name>
    </ligand>
</feature>
<evidence type="ECO:0000256" key="1">
    <source>
        <dbReference type="ARBA" id="ARBA00001913"/>
    </source>
</evidence>
<dbReference type="GO" id="GO:0046872">
    <property type="term" value="F:metal ion binding"/>
    <property type="evidence" value="ECO:0007669"/>
    <property type="project" value="UniProtKB-KW"/>
</dbReference>
<dbReference type="UniPathway" id="UPA00139">
    <property type="reaction ID" value="UER00341"/>
</dbReference>
<feature type="binding site" evidence="12">
    <location>
        <position position="119"/>
    </location>
    <ligand>
        <name>substrate</name>
    </ligand>
</feature>
<keyword evidence="6 17" id="KW-0378">Hydrolase</keyword>
<evidence type="ECO:0000256" key="9">
    <source>
        <dbReference type="ARBA" id="ARBA00022878"/>
    </source>
</evidence>
<dbReference type="Gene3D" id="3.90.850.10">
    <property type="entry name" value="Fumarylacetoacetase-like, C-terminal domain"/>
    <property type="match status" value="1"/>
</dbReference>
<feature type="active site" description="Proton acceptor" evidence="11">
    <location>
        <position position="124"/>
    </location>
</feature>
<feature type="binding site" evidence="13">
    <location>
        <position position="117"/>
    </location>
    <ligand>
        <name>Ca(2+)</name>
        <dbReference type="ChEBI" id="CHEBI:29108"/>
    </ligand>
</feature>
<evidence type="ECO:0000256" key="7">
    <source>
        <dbReference type="ARBA" id="ARBA00022837"/>
    </source>
</evidence>
<dbReference type="NCBIfam" id="TIGR01266">
    <property type="entry name" value="fum_ac_acetase"/>
    <property type="match status" value="1"/>
</dbReference>
<dbReference type="GO" id="GO:0006572">
    <property type="term" value="P:L-tyrosine catabolic process"/>
    <property type="evidence" value="ECO:0007669"/>
    <property type="project" value="UniProtKB-KW"/>
</dbReference>
<comment type="pathway">
    <text evidence="3">Amino-acid degradation; L-phenylalanine degradation; acetoacetate and fumarate from L-phenylalanine: step 6/6.</text>
</comment>
<dbReference type="Pfam" id="PF09298">
    <property type="entry name" value="FAA_hydrolase_N"/>
    <property type="match status" value="1"/>
</dbReference>
<evidence type="ECO:0000256" key="14">
    <source>
        <dbReference type="SAM" id="MobiDB-lite"/>
    </source>
</evidence>
<evidence type="ECO:0000313" key="17">
    <source>
        <dbReference type="EMBL" id="NIH68613.1"/>
    </source>
</evidence>
<accession>A0A846LKN9</accession>
<proteinExistence type="predicted"/>
<keyword evidence="10" id="KW-0585">Phenylalanine catabolism</keyword>
<feature type="binding site" evidence="12">
    <location>
        <position position="231"/>
    </location>
    <ligand>
        <name>substrate</name>
    </ligand>
</feature>
<dbReference type="SUPFAM" id="SSF63433">
    <property type="entry name" value="Fumarylacetoacetate hydrolase, FAH, N-terminal domain"/>
    <property type="match status" value="1"/>
</dbReference>
<keyword evidence="7 13" id="KW-0106">Calcium</keyword>
<keyword evidence="9" id="KW-0828">Tyrosine catabolism</keyword>
<evidence type="ECO:0000256" key="13">
    <source>
        <dbReference type="PIRSR" id="PIRSR605959-3"/>
    </source>
</evidence>
<dbReference type="InterPro" id="IPR005959">
    <property type="entry name" value="Fumarylacetoacetase"/>
</dbReference>
<dbReference type="Pfam" id="PF01557">
    <property type="entry name" value="FAA_hydrolase"/>
    <property type="match status" value="1"/>
</dbReference>
<evidence type="ECO:0000256" key="6">
    <source>
        <dbReference type="ARBA" id="ARBA00022801"/>
    </source>
</evidence>
<feature type="binding site" evidence="12">
    <location>
        <position position="133"/>
    </location>
    <ligand>
        <name>substrate</name>
    </ligand>
</feature>
<dbReference type="EMBL" id="JAAMPA010000001">
    <property type="protein sequence ID" value="NIH68613.1"/>
    <property type="molecule type" value="Genomic_DNA"/>
</dbReference>
<dbReference type="FunFam" id="3.90.850.10:FF:000011">
    <property type="entry name" value="Fumarylacetoacetase"/>
    <property type="match status" value="1"/>
</dbReference>
<feature type="domain" description="Fumarylacetoacetase-like C-terminal" evidence="15">
    <location>
        <begin position="116"/>
        <end position="398"/>
    </location>
</feature>
<comment type="cofactor">
    <cofactor evidence="2 13">
        <name>Mg(2+)</name>
        <dbReference type="ChEBI" id="CHEBI:18420"/>
    </cofactor>
</comment>
<reference evidence="17 18" key="1">
    <citation type="submission" date="2020-02" db="EMBL/GenBank/DDBJ databases">
        <title>Sequencing the genomes of 1000 actinobacteria strains.</title>
        <authorList>
            <person name="Klenk H.-P."/>
        </authorList>
    </citation>
    <scope>NUCLEOTIDE SEQUENCE [LARGE SCALE GENOMIC DNA]</scope>
    <source>
        <strain evidence="17 18">DSM 45201</strain>
    </source>
</reference>
<feature type="binding site" evidence="12">
    <location>
        <position position="235"/>
    </location>
    <ligand>
        <name>substrate</name>
    </ligand>
</feature>
<evidence type="ECO:0000256" key="11">
    <source>
        <dbReference type="PIRSR" id="PIRSR605959-1"/>
    </source>
</evidence>
<sequence length="405" mass="43298">MTGTAVTGSWLELPPDTGYGPANLPHGVFSTPGTAPRTGIAIGDRVLDLAAATGDDVHATGTLNAWLAQGPQVWAALRAQLVEWFTDESHRGDVEPHLLPRADVTMHLPIEVADYVDFYSSQHHAENLGAMFRPDSAALTPNWKHLPIGYHGRAGTVAVSGTPVVRPCGQRKAPAEDAPTFGPSQRLDIEAEVGFVVGVGSELGTAVPVGRFADHVFGVCLVNDWSSRDLQAWEYVPLGPFLGKSFLTSVSPWVVPLAALEAARVAPPTRDPQPLPYLRDDAEPWGLDISLEVRLNGEVLSRPPFDLMYWTPAQQLAHLTVNGASLRTGDLFASGTVSGPRADQRGSFIELSWGGREPLTLADGSTRTFLEDGDEVVLTASAPGPDGSRISFGEVTGRVEPARRD</sequence>
<dbReference type="RefSeq" id="WP_188959525.1">
    <property type="nucleotide sequence ID" value="NZ_BAABJU010000023.1"/>
</dbReference>
<feature type="binding site" evidence="13">
    <location>
        <position position="224"/>
    </location>
    <ligand>
        <name>Ca(2+)</name>
        <dbReference type="ChEBI" id="CHEBI:29108"/>
    </ligand>
</feature>
<comment type="cofactor">
    <cofactor evidence="1 13">
        <name>Ca(2+)</name>
        <dbReference type="ChEBI" id="CHEBI:29108"/>
    </cofactor>
</comment>
<organism evidence="17 18">
    <name type="scientific">Modestobacter marinus</name>
    <dbReference type="NCBI Taxonomy" id="477641"/>
    <lineage>
        <taxon>Bacteria</taxon>
        <taxon>Bacillati</taxon>
        <taxon>Actinomycetota</taxon>
        <taxon>Actinomycetes</taxon>
        <taxon>Geodermatophilales</taxon>
        <taxon>Geodermatophilaceae</taxon>
        <taxon>Modestobacter</taxon>
    </lineage>
</organism>
<evidence type="ECO:0000256" key="3">
    <source>
        <dbReference type="ARBA" id="ARBA00004782"/>
    </source>
</evidence>
<dbReference type="InterPro" id="IPR036663">
    <property type="entry name" value="Fumarylacetoacetase_C_sf"/>
</dbReference>
<dbReference type="InterPro" id="IPR015377">
    <property type="entry name" value="Fumarylacetoacetase_N"/>
</dbReference>
<keyword evidence="5 13" id="KW-0479">Metal-binding</keyword>
<feature type="binding site" evidence="13">
    <location>
        <position position="224"/>
    </location>
    <ligand>
        <name>Mg(2+)</name>
        <dbReference type="ChEBI" id="CHEBI:18420"/>
    </ligand>
</feature>
<dbReference type="GO" id="GO:1902000">
    <property type="term" value="P:homogentisate catabolic process"/>
    <property type="evidence" value="ECO:0007669"/>
    <property type="project" value="TreeGrafter"/>
</dbReference>